<organism evidence="1">
    <name type="scientific">Homo sapiens</name>
    <name type="common">Human</name>
    <dbReference type="NCBI Taxonomy" id="9606"/>
    <lineage>
        <taxon>Eukaryota</taxon>
        <taxon>Metazoa</taxon>
        <taxon>Chordata</taxon>
        <taxon>Craniata</taxon>
        <taxon>Vertebrata</taxon>
        <taxon>Euteleostomi</taxon>
        <taxon>Mammalia</taxon>
        <taxon>Eutheria</taxon>
        <taxon>Euarchontoglires</taxon>
        <taxon>Primates</taxon>
        <taxon>Haplorrhini</taxon>
        <taxon>Catarrhini</taxon>
        <taxon>Hominidae</taxon>
        <taxon>Homo</taxon>
    </lineage>
</organism>
<accession>B4DTP9</accession>
<dbReference type="EMBL" id="AK300308">
    <property type="protein sequence ID" value="BAG62061.1"/>
    <property type="molecule type" value="mRNA"/>
</dbReference>
<dbReference type="InterPro" id="IPR007258">
    <property type="entry name" value="Vps52"/>
</dbReference>
<dbReference type="AlphaFoldDB" id="B4DTP9"/>
<reference evidence="1" key="1">
    <citation type="submission" date="2007-10" db="EMBL/GenBank/DDBJ databases">
        <title>NEDO human cDNA sequencing project focused on splicing variants.</title>
        <authorList>
            <person name="Wakamatsu A."/>
            <person name="Yamamoto J."/>
            <person name="Kimura K."/>
            <person name="Ishii S."/>
            <person name="Watanabe K."/>
            <person name="Sugiyama A."/>
            <person name="Murakawa K."/>
            <person name="Kaida T."/>
            <person name="Tsuchiya K."/>
            <person name="Fukuzumi Y."/>
            <person name="Kumagai A."/>
            <person name="Oishi Y."/>
            <person name="Yamamoto S."/>
            <person name="Ono Y."/>
            <person name="Komori Y."/>
            <person name="Yamazaki M."/>
            <person name="Kisu Y."/>
            <person name="Nishikawa T."/>
            <person name="Sugano S."/>
            <person name="Nomura N."/>
            <person name="Isogai T."/>
        </authorList>
    </citation>
    <scope>NUCLEOTIDE SEQUENCE</scope>
    <source>
        <tissue evidence="1">Placenta</tissue>
    </source>
</reference>
<protein>
    <submittedName>
        <fullName evidence="1">cDNA FLJ58858, highly similar to Vacuolar protein sorting protein 52</fullName>
    </submittedName>
</protein>
<evidence type="ECO:0000313" key="1">
    <source>
        <dbReference type="EMBL" id="BAG62061.1"/>
    </source>
</evidence>
<dbReference type="PANTHER" id="PTHR14190:SF7">
    <property type="entry name" value="VACUOLAR PROTEIN SORTING-ASSOCIATED PROTEIN 52 HOMOLOG"/>
    <property type="match status" value="1"/>
</dbReference>
<dbReference type="PANTHER" id="PTHR14190">
    <property type="entry name" value="SUPPRESSOR OF ACTIN MUTATIONS 2/VACUOLAR PROTEIN SORTING 52"/>
    <property type="match status" value="1"/>
</dbReference>
<dbReference type="PeptideAtlas" id="B4DTP9"/>
<proteinExistence type="evidence at transcript level"/>
<name>B4DTP9_HUMAN</name>
<sequence length="163" mass="18076">MAAAATMAAAARELVLRAGTSDMEEEEGPLAGGPGLQEPLQLGELDITSDEFILDEVDVHIQANLEDELVKEALKTGVDLRHYSKQVELELQQIEQKSIRDYIQESENIASLHNQITACDAVLEHSGNIYPPYSEWSRCWELFRVTSAPSALRSGHCRNSQEP</sequence>